<keyword evidence="4" id="KW-1185">Reference proteome</keyword>
<keyword evidence="2" id="KW-0472">Membrane</keyword>
<feature type="compositionally biased region" description="Basic residues" evidence="1">
    <location>
        <begin position="104"/>
        <end position="116"/>
    </location>
</feature>
<accession>A0ABW2TI61</accession>
<feature type="region of interest" description="Disordered" evidence="1">
    <location>
        <begin position="104"/>
        <end position="125"/>
    </location>
</feature>
<evidence type="ECO:0000256" key="2">
    <source>
        <dbReference type="SAM" id="Phobius"/>
    </source>
</evidence>
<sequence>MAHDLGYDLLRYAAATGTPLDAERRRALDERLSADMHAQCVLNPRDAPGLCRIVASLFTVGLVVNSWHQSWGPPATEPMGVWAFVLVMVVVLLAVRLPAFAAARRSRPGRRPRRPRAPGTSRSSASSRWARSCWPRPPWRSRRCCPRPRPRCGR</sequence>
<comment type="caution">
    <text evidence="3">The sequence shown here is derived from an EMBL/GenBank/DDBJ whole genome shotgun (WGS) entry which is preliminary data.</text>
</comment>
<dbReference type="Proteomes" id="UP001596512">
    <property type="component" value="Unassembled WGS sequence"/>
</dbReference>
<protein>
    <submittedName>
        <fullName evidence="3">Uncharacterized protein</fullName>
    </submittedName>
</protein>
<dbReference type="InterPro" id="IPR036444">
    <property type="entry name" value="PLipase_A2_dom_sf"/>
</dbReference>
<dbReference type="EMBL" id="JBHTEY010000004">
    <property type="protein sequence ID" value="MFC7613410.1"/>
    <property type="molecule type" value="Genomic_DNA"/>
</dbReference>
<proteinExistence type="predicted"/>
<reference evidence="4" key="1">
    <citation type="journal article" date="2019" name="Int. J. Syst. Evol. Microbiol.">
        <title>The Global Catalogue of Microorganisms (GCM) 10K type strain sequencing project: providing services to taxonomists for standard genome sequencing and annotation.</title>
        <authorList>
            <consortium name="The Broad Institute Genomics Platform"/>
            <consortium name="The Broad Institute Genome Sequencing Center for Infectious Disease"/>
            <person name="Wu L."/>
            <person name="Ma J."/>
        </authorList>
    </citation>
    <scope>NUCLEOTIDE SEQUENCE [LARGE SCALE GENOMIC DNA]</scope>
    <source>
        <strain evidence="4">JCM 17695</strain>
    </source>
</reference>
<keyword evidence="2" id="KW-0812">Transmembrane</keyword>
<keyword evidence="2" id="KW-1133">Transmembrane helix</keyword>
<evidence type="ECO:0000313" key="4">
    <source>
        <dbReference type="Proteomes" id="UP001596512"/>
    </source>
</evidence>
<organism evidence="3 4">
    <name type="scientific">Actinokineospora soli</name>
    <dbReference type="NCBI Taxonomy" id="1048753"/>
    <lineage>
        <taxon>Bacteria</taxon>
        <taxon>Bacillati</taxon>
        <taxon>Actinomycetota</taxon>
        <taxon>Actinomycetes</taxon>
        <taxon>Pseudonocardiales</taxon>
        <taxon>Pseudonocardiaceae</taxon>
        <taxon>Actinokineospora</taxon>
    </lineage>
</organism>
<evidence type="ECO:0000256" key="1">
    <source>
        <dbReference type="SAM" id="MobiDB-lite"/>
    </source>
</evidence>
<gene>
    <name evidence="3" type="ORF">ACFQV2_07130</name>
</gene>
<evidence type="ECO:0000313" key="3">
    <source>
        <dbReference type="EMBL" id="MFC7613410.1"/>
    </source>
</evidence>
<dbReference type="Gene3D" id="1.20.90.10">
    <property type="entry name" value="Phospholipase A2 domain"/>
    <property type="match status" value="1"/>
</dbReference>
<name>A0ABW2TI61_9PSEU</name>
<feature type="transmembrane region" description="Helical" evidence="2">
    <location>
        <begin position="79"/>
        <end position="103"/>
    </location>
</feature>